<name>A0ABQ5GBR5_9ASTR</name>
<evidence type="ECO:0008006" key="3">
    <source>
        <dbReference type="Google" id="ProtNLM"/>
    </source>
</evidence>
<protein>
    <recommendedName>
        <fullName evidence="3">Gag-Pol polyprotein</fullName>
    </recommendedName>
</protein>
<comment type="caution">
    <text evidence="1">The sequence shown here is derived from an EMBL/GenBank/DDBJ whole genome shotgun (WGS) entry which is preliminary data.</text>
</comment>
<dbReference type="Proteomes" id="UP001151760">
    <property type="component" value="Unassembled WGS sequence"/>
</dbReference>
<reference evidence="1" key="1">
    <citation type="journal article" date="2022" name="Int. J. Mol. Sci.">
        <title>Draft Genome of Tanacetum Coccineum: Genomic Comparison of Closely Related Tanacetum-Family Plants.</title>
        <authorList>
            <person name="Yamashiro T."/>
            <person name="Shiraishi A."/>
            <person name="Nakayama K."/>
            <person name="Satake H."/>
        </authorList>
    </citation>
    <scope>NUCLEOTIDE SEQUENCE</scope>
</reference>
<reference evidence="1" key="2">
    <citation type="submission" date="2022-01" db="EMBL/GenBank/DDBJ databases">
        <authorList>
            <person name="Yamashiro T."/>
            <person name="Shiraishi A."/>
            <person name="Satake H."/>
            <person name="Nakayama K."/>
        </authorList>
    </citation>
    <scope>NUCLEOTIDE SEQUENCE</scope>
</reference>
<gene>
    <name evidence="1" type="ORF">Tco_1032211</name>
</gene>
<evidence type="ECO:0000313" key="1">
    <source>
        <dbReference type="EMBL" id="GJT72925.1"/>
    </source>
</evidence>
<sequence>MPRILLKERGAFGNADTGGAWLSSAHALKMIQQDTNQDPRLKTEDDLTDDALKKHEADIEAIDFILISIPNDIYNSVDSCQTTQEKWLRVKRLMQGSEMYEVDRDKRFNNEFDQFTAELGESLVSVKYVNHVRLAKDLTKRPYDELFDYLQQYEKLVIASRVKKLEKTHDPIALVSHIGSSSRSLAAYYVSHPPSVVDYDDEYQGDTLQNDPEDSLTSAMMLLSRAITQLTRRSCNVQKNPLRVEIEKGHYARNSPNSRVWDSKYIMKQMLLAKKDEVRVILSNEQNDFLIADVAQMDEIRELSANICMMAKIHLANMDSIERPNYDSAFISEVQAPSTSYLNPLFSNSFHEQTYHEQPKIINSRIDDDQINNDILFDDPTVEVNSDNVEHDKNDHDSHDNELEQLARNAYKEAEKQQIIAQMVK</sequence>
<accession>A0ABQ5GBR5</accession>
<proteinExistence type="predicted"/>
<keyword evidence="2" id="KW-1185">Reference proteome</keyword>
<evidence type="ECO:0000313" key="2">
    <source>
        <dbReference type="Proteomes" id="UP001151760"/>
    </source>
</evidence>
<organism evidence="1 2">
    <name type="scientific">Tanacetum coccineum</name>
    <dbReference type="NCBI Taxonomy" id="301880"/>
    <lineage>
        <taxon>Eukaryota</taxon>
        <taxon>Viridiplantae</taxon>
        <taxon>Streptophyta</taxon>
        <taxon>Embryophyta</taxon>
        <taxon>Tracheophyta</taxon>
        <taxon>Spermatophyta</taxon>
        <taxon>Magnoliopsida</taxon>
        <taxon>eudicotyledons</taxon>
        <taxon>Gunneridae</taxon>
        <taxon>Pentapetalae</taxon>
        <taxon>asterids</taxon>
        <taxon>campanulids</taxon>
        <taxon>Asterales</taxon>
        <taxon>Asteraceae</taxon>
        <taxon>Asteroideae</taxon>
        <taxon>Anthemideae</taxon>
        <taxon>Anthemidinae</taxon>
        <taxon>Tanacetum</taxon>
    </lineage>
</organism>
<dbReference type="EMBL" id="BQNB010018304">
    <property type="protein sequence ID" value="GJT72925.1"/>
    <property type="molecule type" value="Genomic_DNA"/>
</dbReference>